<protein>
    <submittedName>
        <fullName evidence="3">Endonuclease</fullName>
    </submittedName>
</protein>
<evidence type="ECO:0000259" key="2">
    <source>
        <dbReference type="PROSITE" id="PS50164"/>
    </source>
</evidence>
<sequence>MAFYVYMLASRRNGTFYVGMTDDLARRIHEHQTGALPGFTRRHRIKKLVWYEVHENREAAFVRERQIKKWRREWKIALVLQENGEWRDLYETLQL</sequence>
<dbReference type="InterPro" id="IPR000305">
    <property type="entry name" value="GIY-YIG_endonuc"/>
</dbReference>
<dbReference type="PANTHER" id="PTHR34477:SF5">
    <property type="entry name" value="BSL5627 PROTEIN"/>
    <property type="match status" value="1"/>
</dbReference>
<keyword evidence="4" id="KW-1185">Reference proteome</keyword>
<dbReference type="EMBL" id="JAUSUL010000001">
    <property type="protein sequence ID" value="MDQ0313995.1"/>
    <property type="molecule type" value="Genomic_DNA"/>
</dbReference>
<reference evidence="3" key="1">
    <citation type="submission" date="2023-07" db="EMBL/GenBank/DDBJ databases">
        <title>Genomic Encyclopedia of Type Strains, Phase IV (KMG-IV): sequencing the most valuable type-strain genomes for metagenomic binning, comparative biology and taxonomic classification.</title>
        <authorList>
            <person name="Goeker M."/>
        </authorList>
    </citation>
    <scope>NUCLEOTIDE SEQUENCE</scope>
    <source>
        <strain evidence="3">DSM 21202</strain>
    </source>
</reference>
<organism evidence="3 4">
    <name type="scientific">Amorphus orientalis</name>
    <dbReference type="NCBI Taxonomy" id="649198"/>
    <lineage>
        <taxon>Bacteria</taxon>
        <taxon>Pseudomonadati</taxon>
        <taxon>Pseudomonadota</taxon>
        <taxon>Alphaproteobacteria</taxon>
        <taxon>Hyphomicrobiales</taxon>
        <taxon>Amorphaceae</taxon>
        <taxon>Amorphus</taxon>
    </lineage>
</organism>
<dbReference type="InterPro" id="IPR050190">
    <property type="entry name" value="UPF0213_domain"/>
</dbReference>
<keyword evidence="3" id="KW-0378">Hydrolase</keyword>
<comment type="similarity">
    <text evidence="1">Belongs to the UPF0213 family.</text>
</comment>
<dbReference type="SMART" id="SM00465">
    <property type="entry name" value="GIYc"/>
    <property type="match status" value="1"/>
</dbReference>
<dbReference type="Pfam" id="PF01541">
    <property type="entry name" value="GIY-YIG"/>
    <property type="match status" value="1"/>
</dbReference>
<accession>A0AAE4ARM1</accession>
<dbReference type="PANTHER" id="PTHR34477">
    <property type="entry name" value="UPF0213 PROTEIN YHBQ"/>
    <property type="match status" value="1"/>
</dbReference>
<evidence type="ECO:0000256" key="1">
    <source>
        <dbReference type="ARBA" id="ARBA00007435"/>
    </source>
</evidence>
<dbReference type="PROSITE" id="PS50164">
    <property type="entry name" value="GIY_YIG"/>
    <property type="match status" value="1"/>
</dbReference>
<evidence type="ECO:0000313" key="3">
    <source>
        <dbReference type="EMBL" id="MDQ0313995.1"/>
    </source>
</evidence>
<dbReference type="RefSeq" id="WP_306883783.1">
    <property type="nucleotide sequence ID" value="NZ_JAUSUL010000001.1"/>
</dbReference>
<dbReference type="InterPro" id="IPR035901">
    <property type="entry name" value="GIY-YIG_endonuc_sf"/>
</dbReference>
<gene>
    <name evidence="3" type="ORF">J2S73_000432</name>
</gene>
<name>A0AAE4ARM1_9HYPH</name>
<dbReference type="AlphaFoldDB" id="A0AAE4ARM1"/>
<evidence type="ECO:0000313" key="4">
    <source>
        <dbReference type="Proteomes" id="UP001229244"/>
    </source>
</evidence>
<feature type="domain" description="GIY-YIG" evidence="2">
    <location>
        <begin position="1"/>
        <end position="77"/>
    </location>
</feature>
<dbReference type="SUPFAM" id="SSF82771">
    <property type="entry name" value="GIY-YIG endonuclease"/>
    <property type="match status" value="1"/>
</dbReference>
<comment type="caution">
    <text evidence="3">The sequence shown here is derived from an EMBL/GenBank/DDBJ whole genome shotgun (WGS) entry which is preliminary data.</text>
</comment>
<keyword evidence="3" id="KW-0255">Endonuclease</keyword>
<dbReference type="GO" id="GO:0004519">
    <property type="term" value="F:endonuclease activity"/>
    <property type="evidence" value="ECO:0007669"/>
    <property type="project" value="UniProtKB-KW"/>
</dbReference>
<keyword evidence="3" id="KW-0540">Nuclease</keyword>
<dbReference type="CDD" id="cd10448">
    <property type="entry name" value="GIY-YIG_unchar_3"/>
    <property type="match status" value="1"/>
</dbReference>
<dbReference type="Gene3D" id="3.40.1440.10">
    <property type="entry name" value="GIY-YIG endonuclease"/>
    <property type="match status" value="1"/>
</dbReference>
<dbReference type="Proteomes" id="UP001229244">
    <property type="component" value="Unassembled WGS sequence"/>
</dbReference>
<proteinExistence type="inferred from homology"/>